<dbReference type="SMART" id="SM00355">
    <property type="entry name" value="ZnF_C2H2"/>
    <property type="match status" value="2"/>
</dbReference>
<name>A0AAV6VAB8_9ARAC</name>
<dbReference type="InterPro" id="IPR036236">
    <property type="entry name" value="Znf_C2H2_sf"/>
</dbReference>
<feature type="domain" description="C2H2-type" evidence="3">
    <location>
        <begin position="39"/>
        <end position="68"/>
    </location>
</feature>
<sequence>MIFIFSDEYEEEELTCNFCDRSFRSVKRLERHQTRLRHYACSVCDAPFQALSALEAHKEALDHFSDYELRALRHFASTQQDGPDEQDEDLDDDEEDGKPEERRMLL</sequence>
<reference evidence="4 5" key="1">
    <citation type="journal article" date="2022" name="Nat. Ecol. Evol.">
        <title>A masculinizing supergene underlies an exaggerated male reproductive morph in a spider.</title>
        <authorList>
            <person name="Hendrickx F."/>
            <person name="De Corte Z."/>
            <person name="Sonet G."/>
            <person name="Van Belleghem S.M."/>
            <person name="Kostlbacher S."/>
            <person name="Vangestel C."/>
        </authorList>
    </citation>
    <scope>NUCLEOTIDE SEQUENCE [LARGE SCALE GENOMIC DNA]</scope>
    <source>
        <strain evidence="4">W744_W776</strain>
    </source>
</reference>
<dbReference type="PROSITE" id="PS00028">
    <property type="entry name" value="ZINC_FINGER_C2H2_1"/>
    <property type="match status" value="2"/>
</dbReference>
<dbReference type="SUPFAM" id="SSF57667">
    <property type="entry name" value="beta-beta-alpha zinc fingers"/>
    <property type="match status" value="1"/>
</dbReference>
<keyword evidence="1" id="KW-0479">Metal-binding</keyword>
<keyword evidence="1" id="KW-0862">Zinc</keyword>
<accession>A0AAV6VAB8</accession>
<organism evidence="4 5">
    <name type="scientific">Oedothorax gibbosus</name>
    <dbReference type="NCBI Taxonomy" id="931172"/>
    <lineage>
        <taxon>Eukaryota</taxon>
        <taxon>Metazoa</taxon>
        <taxon>Ecdysozoa</taxon>
        <taxon>Arthropoda</taxon>
        <taxon>Chelicerata</taxon>
        <taxon>Arachnida</taxon>
        <taxon>Araneae</taxon>
        <taxon>Araneomorphae</taxon>
        <taxon>Entelegynae</taxon>
        <taxon>Araneoidea</taxon>
        <taxon>Linyphiidae</taxon>
        <taxon>Erigoninae</taxon>
        <taxon>Oedothorax</taxon>
    </lineage>
</organism>
<dbReference type="Pfam" id="PF00096">
    <property type="entry name" value="zf-C2H2"/>
    <property type="match status" value="1"/>
</dbReference>
<gene>
    <name evidence="4" type="ORF">JTE90_004995</name>
</gene>
<dbReference type="GO" id="GO:0008270">
    <property type="term" value="F:zinc ion binding"/>
    <property type="evidence" value="ECO:0007669"/>
    <property type="project" value="UniProtKB-KW"/>
</dbReference>
<dbReference type="EMBL" id="JAFNEN010000115">
    <property type="protein sequence ID" value="KAG8193695.1"/>
    <property type="molecule type" value="Genomic_DNA"/>
</dbReference>
<evidence type="ECO:0000313" key="4">
    <source>
        <dbReference type="EMBL" id="KAG8193695.1"/>
    </source>
</evidence>
<evidence type="ECO:0000313" key="5">
    <source>
        <dbReference type="Proteomes" id="UP000827092"/>
    </source>
</evidence>
<feature type="region of interest" description="Disordered" evidence="2">
    <location>
        <begin position="75"/>
        <end position="106"/>
    </location>
</feature>
<dbReference type="InterPro" id="IPR013087">
    <property type="entry name" value="Znf_C2H2_type"/>
</dbReference>
<dbReference type="Pfam" id="PF13912">
    <property type="entry name" value="zf-C2H2_6"/>
    <property type="match status" value="1"/>
</dbReference>
<dbReference type="PROSITE" id="PS50157">
    <property type="entry name" value="ZINC_FINGER_C2H2_2"/>
    <property type="match status" value="2"/>
</dbReference>
<evidence type="ECO:0000256" key="1">
    <source>
        <dbReference type="PROSITE-ProRule" id="PRU00042"/>
    </source>
</evidence>
<dbReference type="Gene3D" id="3.30.160.60">
    <property type="entry name" value="Classic Zinc Finger"/>
    <property type="match status" value="1"/>
</dbReference>
<feature type="domain" description="C2H2-type" evidence="3">
    <location>
        <begin position="14"/>
        <end position="38"/>
    </location>
</feature>
<keyword evidence="1" id="KW-0863">Zinc-finger</keyword>
<evidence type="ECO:0000256" key="2">
    <source>
        <dbReference type="SAM" id="MobiDB-lite"/>
    </source>
</evidence>
<feature type="compositionally biased region" description="Acidic residues" evidence="2">
    <location>
        <begin position="82"/>
        <end position="98"/>
    </location>
</feature>
<dbReference type="AlphaFoldDB" id="A0AAV6VAB8"/>
<protein>
    <recommendedName>
        <fullName evidence="3">C2H2-type domain-containing protein</fullName>
    </recommendedName>
</protein>
<proteinExistence type="predicted"/>
<evidence type="ECO:0000259" key="3">
    <source>
        <dbReference type="PROSITE" id="PS50157"/>
    </source>
</evidence>
<keyword evidence="5" id="KW-1185">Reference proteome</keyword>
<comment type="caution">
    <text evidence="4">The sequence shown here is derived from an EMBL/GenBank/DDBJ whole genome shotgun (WGS) entry which is preliminary data.</text>
</comment>
<dbReference type="Proteomes" id="UP000827092">
    <property type="component" value="Unassembled WGS sequence"/>
</dbReference>